<sequence length="215" mass="23274">MFIGHFAVAYLLLALFPSVPPLVLLIGVSLPDLLWPILVFCGVEKVEVDPVSPLVKDVSFLHYPYSHSLAIGGLIACLLGGVVAYLFTPLAGALFIAAAISHWLLDLVMHKQDLPVLGFGSGDKKLGYGLWNNPRAAFAFEFLLYVVVTVIVMPIGLIVPLLILGTVFHLLNANSFFGFTPRRAGHSPKVDAAMALIGFIAFIVLANTVILYAWF</sequence>
<keyword evidence="1" id="KW-1133">Transmembrane helix</keyword>
<dbReference type="EMBL" id="CP001338">
    <property type="protein sequence ID" value="ACL16340.1"/>
    <property type="molecule type" value="Genomic_DNA"/>
</dbReference>
<feature type="transmembrane region" description="Helical" evidence="1">
    <location>
        <begin position="142"/>
        <end position="171"/>
    </location>
</feature>
<dbReference type="eggNOG" id="arCOG09454">
    <property type="taxonomic scope" value="Archaea"/>
</dbReference>
<dbReference type="STRING" id="521011.Mpal_0989"/>
<protein>
    <recommendedName>
        <fullName evidence="4">Membrane-bound metal-dependent hydrolase</fullName>
    </recommendedName>
</protein>
<keyword evidence="1" id="KW-0472">Membrane</keyword>
<feature type="transmembrane region" description="Helical" evidence="1">
    <location>
        <begin position="86"/>
        <end position="105"/>
    </location>
</feature>
<proteinExistence type="predicted"/>
<feature type="transmembrane region" description="Helical" evidence="1">
    <location>
        <begin position="192"/>
        <end position="214"/>
    </location>
</feature>
<dbReference type="KEGG" id="mpl:Mpal_0989"/>
<evidence type="ECO:0000313" key="3">
    <source>
        <dbReference type="Proteomes" id="UP000002457"/>
    </source>
</evidence>
<reference evidence="2 3" key="1">
    <citation type="journal article" date="2015" name="Genome Announc.">
        <title>Complete Genome Sequence of Methanosphaerula palustris E1-9CT, a Hydrogenotrophic Methanogen Isolated from a Minerotrophic Fen Peatland.</title>
        <authorList>
            <person name="Cadillo-Quiroz H."/>
            <person name="Browne P."/>
            <person name="Kyrpides N."/>
            <person name="Woyke T."/>
            <person name="Goodwin L."/>
            <person name="Detter C."/>
            <person name="Yavitt J.B."/>
            <person name="Zinder S.H."/>
        </authorList>
    </citation>
    <scope>NUCLEOTIDE SEQUENCE [LARGE SCALE GENOMIC DNA]</scope>
    <source>
        <strain evidence="3">ATCC BAA-1556 / DSM 19958 / E1-9c</strain>
    </source>
</reference>
<name>B8GGT5_METPE</name>
<keyword evidence="1" id="KW-0812">Transmembrane</keyword>
<dbReference type="HOGENOM" id="CLU_094318_0_0_2"/>
<evidence type="ECO:0000256" key="1">
    <source>
        <dbReference type="SAM" id="Phobius"/>
    </source>
</evidence>
<evidence type="ECO:0008006" key="4">
    <source>
        <dbReference type="Google" id="ProtNLM"/>
    </source>
</evidence>
<keyword evidence="3" id="KW-1185">Reference proteome</keyword>
<accession>B8GGT5</accession>
<dbReference type="AlphaFoldDB" id="B8GGT5"/>
<gene>
    <name evidence="2" type="ordered locus">Mpal_0989</name>
</gene>
<evidence type="ECO:0000313" key="2">
    <source>
        <dbReference type="EMBL" id="ACL16340.1"/>
    </source>
</evidence>
<dbReference type="Proteomes" id="UP000002457">
    <property type="component" value="Chromosome"/>
</dbReference>
<organism evidence="2 3">
    <name type="scientific">Methanosphaerula palustris (strain ATCC BAA-1556 / DSM 19958 / E1-9c)</name>
    <dbReference type="NCBI Taxonomy" id="521011"/>
    <lineage>
        <taxon>Archaea</taxon>
        <taxon>Methanobacteriati</taxon>
        <taxon>Methanobacteriota</taxon>
        <taxon>Stenosarchaea group</taxon>
        <taxon>Methanomicrobia</taxon>
        <taxon>Methanomicrobiales</taxon>
        <taxon>Methanoregulaceae</taxon>
        <taxon>Methanosphaerula</taxon>
    </lineage>
</organism>